<comment type="caution">
    <text evidence="2">The sequence shown here is derived from an EMBL/GenBank/DDBJ whole genome shotgun (WGS) entry which is preliminary data.</text>
</comment>
<evidence type="ECO:0000256" key="1">
    <source>
        <dbReference type="SAM" id="MobiDB-lite"/>
    </source>
</evidence>
<evidence type="ECO:0000313" key="2">
    <source>
        <dbReference type="EMBL" id="CAI6334000.1"/>
    </source>
</evidence>
<reference evidence="2" key="1">
    <citation type="submission" date="2023-01" db="EMBL/GenBank/DDBJ databases">
        <authorList>
            <person name="Van Ghelder C."/>
            <person name="Rancurel C."/>
        </authorList>
    </citation>
    <scope>NUCLEOTIDE SEQUENCE</scope>
    <source>
        <strain evidence="2">CNCM I-4278</strain>
    </source>
</reference>
<gene>
    <name evidence="2" type="ORF">PDIGIT_LOCUS7053</name>
</gene>
<sequence length="98" mass="10385">MIPGEMWQKMGCGKHVETVLIDTSSDTQYTNYIFSSSMFSTTSTTPTHATTPLSPTLSQITSLSLLLIISSSSLALTSSRTSSFKTSSAPSSSCFTSA</sequence>
<dbReference type="Proteomes" id="UP001152607">
    <property type="component" value="Unassembled WGS sequence"/>
</dbReference>
<evidence type="ECO:0000313" key="3">
    <source>
        <dbReference type="Proteomes" id="UP001152607"/>
    </source>
</evidence>
<name>A0A9W4UDJ5_9PLEO</name>
<accession>A0A9W4UDJ5</accession>
<dbReference type="EMBL" id="CAOQHR010000004">
    <property type="protein sequence ID" value="CAI6334000.1"/>
    <property type="molecule type" value="Genomic_DNA"/>
</dbReference>
<keyword evidence="3" id="KW-1185">Reference proteome</keyword>
<proteinExistence type="predicted"/>
<organism evidence="2 3">
    <name type="scientific">Periconia digitata</name>
    <dbReference type="NCBI Taxonomy" id="1303443"/>
    <lineage>
        <taxon>Eukaryota</taxon>
        <taxon>Fungi</taxon>
        <taxon>Dikarya</taxon>
        <taxon>Ascomycota</taxon>
        <taxon>Pezizomycotina</taxon>
        <taxon>Dothideomycetes</taxon>
        <taxon>Pleosporomycetidae</taxon>
        <taxon>Pleosporales</taxon>
        <taxon>Massarineae</taxon>
        <taxon>Periconiaceae</taxon>
        <taxon>Periconia</taxon>
    </lineage>
</organism>
<dbReference type="AlphaFoldDB" id="A0A9W4UDJ5"/>
<protein>
    <submittedName>
        <fullName evidence="2">Uncharacterized protein</fullName>
    </submittedName>
</protein>
<feature type="region of interest" description="Disordered" evidence="1">
    <location>
        <begin position="78"/>
        <end position="98"/>
    </location>
</feature>